<dbReference type="HOGENOM" id="CLU_008522_0_0_1"/>
<dbReference type="InterPro" id="IPR031949">
    <property type="entry name" value="DUF4776"/>
</dbReference>
<feature type="domain" description="DUF4788" evidence="3">
    <location>
        <begin position="23"/>
        <end position="218"/>
    </location>
</feature>
<feature type="region of interest" description="Disordered" evidence="1">
    <location>
        <begin position="763"/>
        <end position="786"/>
    </location>
</feature>
<dbReference type="Pfam" id="PF16003">
    <property type="entry name" value="DUF4776"/>
    <property type="match status" value="1"/>
</dbReference>
<evidence type="ECO:0000256" key="1">
    <source>
        <dbReference type="SAM" id="MobiDB-lite"/>
    </source>
</evidence>
<feature type="region of interest" description="Disordered" evidence="1">
    <location>
        <begin position="839"/>
        <end position="876"/>
    </location>
</feature>
<sequence length="902" mass="102658">MEPLKQSYSFDIILLNSSRRPREGEENPFTYSVRLFNEFVDLPQNRLFIQCFPLKALGEFVASPCELVGSLTTKGICVTMCEGEQMYGCGNCRLSPPVLRQLADPTFSVNEVISVELQKNKKRVATVDINIKFSSTDPDLDTRLLPFGCYDVCRPLDKSVNPRDVIFTLGRSGRCAATSCITDERLMTHAGAPFSCMHKKSQPAGEECGCVVRGVKPPPELDPTKDRERKLLKKLLIDLDIDKVRVPTPPSGHDRSRRCKCPKYPSSSDSGTFNSSDGWLSEWDDQQKQPPSIFESAFTPEQLKTLEVARKHTLGVCPVIKQPELMTTKYTPPLLCPVCHANITWLPKVAACPYCGYKRFEMDKPSEEPFDESATAAEVLRNHMLRARLGSEENSQRKHNSYDSIPKSSKDCTCRSSRVCTRCRIQELCDQMLSKSSTTKVKSQPQSQSQEQVRTLKKTASTPSQRRNQLVKIFTDMHDAYSDKKTPKQLTEKLLKDCEAIASKAKKKGRRRQSTAMRCALKDLKTTYSLKKRKPKCVKKAKRRTKSKRYTFLVRKDNSRQPSTHHTCSRGSGRVPCHMGWMWTESELARHRCWKPGAIKKSIRQLMAYFLRDYPADKIGNSRFHYRRRRQSPDQPVEEEPLIQHPTLHITKKYDEYTITLRPLKDAKSLAVDANPYANMKPVVFRIIKDPIATGMRNIKISLKEKGYPVCSCHQPVASCFCRSHVDQKIVAQEVKLLSEDRGWRDVSDIFVYSDLSESDSDNELEFGVTPPAGVVKPERRRKPDRVNCETQYNENDWAMPTQYPHPASALVQYGGCVIGERKARFPWIMGKGFVHREPKPPKMINKPKTEKKTKGRLKGGYDGGTFGGGYDPHQGKRVWHKSNKLESGTFYNYNPGPTQTR</sequence>
<evidence type="ECO:0000313" key="4">
    <source>
        <dbReference type="EMBL" id="EDW59269.2"/>
    </source>
</evidence>
<keyword evidence="5" id="KW-1185">Reference proteome</keyword>
<feature type="domain" description="DUF4776" evidence="2">
    <location>
        <begin position="329"/>
        <end position="819"/>
    </location>
</feature>
<proteinExistence type="predicted"/>
<evidence type="ECO:0000313" key="5">
    <source>
        <dbReference type="Proteomes" id="UP000008792"/>
    </source>
</evidence>
<dbReference type="InParanoid" id="B4M6J3"/>
<dbReference type="Proteomes" id="UP000008792">
    <property type="component" value="Unassembled WGS sequence"/>
</dbReference>
<organism evidence="4 5">
    <name type="scientific">Drosophila virilis</name>
    <name type="common">Fruit fly</name>
    <dbReference type="NCBI Taxonomy" id="7244"/>
    <lineage>
        <taxon>Eukaryota</taxon>
        <taxon>Metazoa</taxon>
        <taxon>Ecdysozoa</taxon>
        <taxon>Arthropoda</taxon>
        <taxon>Hexapoda</taxon>
        <taxon>Insecta</taxon>
        <taxon>Pterygota</taxon>
        <taxon>Neoptera</taxon>
        <taxon>Endopterygota</taxon>
        <taxon>Diptera</taxon>
        <taxon>Brachycera</taxon>
        <taxon>Muscomorpha</taxon>
        <taxon>Ephydroidea</taxon>
        <taxon>Drosophilidae</taxon>
        <taxon>Drosophila</taxon>
    </lineage>
</organism>
<dbReference type="OrthoDB" id="7883086at2759"/>
<dbReference type="InterPro" id="IPR031992">
    <property type="entry name" value="DUF4788"/>
</dbReference>
<feature type="region of interest" description="Disordered" evidence="1">
    <location>
        <begin position="246"/>
        <end position="286"/>
    </location>
</feature>
<evidence type="ECO:0000259" key="2">
    <source>
        <dbReference type="Pfam" id="PF16003"/>
    </source>
</evidence>
<gene>
    <name evidence="4" type="primary">Dvir\GJ10378</name>
    <name evidence="4" type="ORF">Dvir_GJ10378</name>
</gene>
<dbReference type="PANTHER" id="PTHR39079:SF1">
    <property type="entry name" value="GH11706P-RELATED"/>
    <property type="match status" value="1"/>
</dbReference>
<protein>
    <recommendedName>
        <fullName evidence="6">DUF4776 domain-containing protein</fullName>
    </recommendedName>
</protein>
<feature type="compositionally biased region" description="Gly residues" evidence="1">
    <location>
        <begin position="859"/>
        <end position="871"/>
    </location>
</feature>
<dbReference type="PANTHER" id="PTHR39079">
    <property type="entry name" value="FI08034P-RELATED"/>
    <property type="match status" value="1"/>
</dbReference>
<dbReference type="KEGG" id="dvi:6633175"/>
<name>B4M6J3_DROVI</name>
<dbReference type="Pfam" id="PF16032">
    <property type="entry name" value="DUF4788"/>
    <property type="match status" value="1"/>
</dbReference>
<accession>B4M6J3</accession>
<dbReference type="STRING" id="7244.B4M6J3"/>
<evidence type="ECO:0000259" key="3">
    <source>
        <dbReference type="Pfam" id="PF16032"/>
    </source>
</evidence>
<reference evidence="4 5" key="1">
    <citation type="journal article" date="2007" name="Nature">
        <title>Evolution of genes and genomes on the Drosophila phylogeny.</title>
        <authorList>
            <consortium name="Drosophila 12 Genomes Consortium"/>
            <person name="Clark A.G."/>
            <person name="Eisen M.B."/>
            <person name="Smith D.R."/>
            <person name="Bergman C.M."/>
            <person name="Oliver B."/>
            <person name="Markow T.A."/>
            <person name="Kaufman T.C."/>
            <person name="Kellis M."/>
            <person name="Gelbart W."/>
            <person name="Iyer V.N."/>
            <person name="Pollard D.A."/>
            <person name="Sackton T.B."/>
            <person name="Larracuente A.M."/>
            <person name="Singh N.D."/>
            <person name="Abad J.P."/>
            <person name="Abt D.N."/>
            <person name="Adryan B."/>
            <person name="Aguade M."/>
            <person name="Akashi H."/>
            <person name="Anderson W.W."/>
            <person name="Aquadro C.F."/>
            <person name="Ardell D.H."/>
            <person name="Arguello R."/>
            <person name="Artieri C.G."/>
            <person name="Barbash D.A."/>
            <person name="Barker D."/>
            <person name="Barsanti P."/>
            <person name="Batterham P."/>
            <person name="Batzoglou S."/>
            <person name="Begun D."/>
            <person name="Bhutkar A."/>
            <person name="Blanco E."/>
            <person name="Bosak S.A."/>
            <person name="Bradley R.K."/>
            <person name="Brand A.D."/>
            <person name="Brent M.R."/>
            <person name="Brooks A.N."/>
            <person name="Brown R.H."/>
            <person name="Butlin R.K."/>
            <person name="Caggese C."/>
            <person name="Calvi B.R."/>
            <person name="Bernardo de Carvalho A."/>
            <person name="Caspi A."/>
            <person name="Castrezana S."/>
            <person name="Celniker S.E."/>
            <person name="Chang J.L."/>
            <person name="Chapple C."/>
            <person name="Chatterji S."/>
            <person name="Chinwalla A."/>
            <person name="Civetta A."/>
            <person name="Clifton S.W."/>
            <person name="Comeron J.M."/>
            <person name="Costello J.C."/>
            <person name="Coyne J.A."/>
            <person name="Daub J."/>
            <person name="David R.G."/>
            <person name="Delcher A.L."/>
            <person name="Delehaunty K."/>
            <person name="Do C.B."/>
            <person name="Ebling H."/>
            <person name="Edwards K."/>
            <person name="Eickbush T."/>
            <person name="Evans J.D."/>
            <person name="Filipski A."/>
            <person name="Findeiss S."/>
            <person name="Freyhult E."/>
            <person name="Fulton L."/>
            <person name="Fulton R."/>
            <person name="Garcia A.C."/>
            <person name="Gardiner A."/>
            <person name="Garfield D.A."/>
            <person name="Garvin B.E."/>
            <person name="Gibson G."/>
            <person name="Gilbert D."/>
            <person name="Gnerre S."/>
            <person name="Godfrey J."/>
            <person name="Good R."/>
            <person name="Gotea V."/>
            <person name="Gravely B."/>
            <person name="Greenberg A.J."/>
            <person name="Griffiths-Jones S."/>
            <person name="Gross S."/>
            <person name="Guigo R."/>
            <person name="Gustafson E.A."/>
            <person name="Haerty W."/>
            <person name="Hahn M.W."/>
            <person name="Halligan D.L."/>
            <person name="Halpern A.L."/>
            <person name="Halter G.M."/>
            <person name="Han M.V."/>
            <person name="Heger A."/>
            <person name="Hillier L."/>
            <person name="Hinrichs A.S."/>
            <person name="Holmes I."/>
            <person name="Hoskins R.A."/>
            <person name="Hubisz M.J."/>
            <person name="Hultmark D."/>
            <person name="Huntley M.A."/>
            <person name="Jaffe D.B."/>
            <person name="Jagadeeshan S."/>
            <person name="Jeck W.R."/>
            <person name="Johnson J."/>
            <person name="Jones C.D."/>
            <person name="Jordan W.C."/>
            <person name="Karpen G.H."/>
            <person name="Kataoka E."/>
            <person name="Keightley P.D."/>
            <person name="Kheradpour P."/>
            <person name="Kirkness E.F."/>
            <person name="Koerich L.B."/>
            <person name="Kristiansen K."/>
            <person name="Kudrna D."/>
            <person name="Kulathinal R.J."/>
            <person name="Kumar S."/>
            <person name="Kwok R."/>
            <person name="Lander E."/>
            <person name="Langley C.H."/>
            <person name="Lapoint R."/>
            <person name="Lazzaro B.P."/>
            <person name="Lee S.J."/>
            <person name="Levesque L."/>
            <person name="Li R."/>
            <person name="Lin C.F."/>
            <person name="Lin M.F."/>
            <person name="Lindblad-Toh K."/>
            <person name="Llopart A."/>
            <person name="Long M."/>
            <person name="Low L."/>
            <person name="Lozovsky E."/>
            <person name="Lu J."/>
            <person name="Luo M."/>
            <person name="Machado C.A."/>
            <person name="Makalowski W."/>
            <person name="Marzo M."/>
            <person name="Matsuda M."/>
            <person name="Matzkin L."/>
            <person name="McAllister B."/>
            <person name="McBride C.S."/>
            <person name="McKernan B."/>
            <person name="McKernan K."/>
            <person name="Mendez-Lago M."/>
            <person name="Minx P."/>
            <person name="Mollenhauer M.U."/>
            <person name="Montooth K."/>
            <person name="Mount S.M."/>
            <person name="Mu X."/>
            <person name="Myers E."/>
            <person name="Negre B."/>
            <person name="Newfeld S."/>
            <person name="Nielsen R."/>
            <person name="Noor M.A."/>
            <person name="O'Grady P."/>
            <person name="Pachter L."/>
            <person name="Papaceit M."/>
            <person name="Parisi M.J."/>
            <person name="Parisi M."/>
            <person name="Parts L."/>
            <person name="Pedersen J.S."/>
            <person name="Pesole G."/>
            <person name="Phillippy A.M."/>
            <person name="Ponting C.P."/>
            <person name="Pop M."/>
            <person name="Porcelli D."/>
            <person name="Powell J.R."/>
            <person name="Prohaska S."/>
            <person name="Pruitt K."/>
            <person name="Puig M."/>
            <person name="Quesneville H."/>
            <person name="Ram K.R."/>
            <person name="Rand D."/>
            <person name="Rasmussen M.D."/>
            <person name="Reed L.K."/>
            <person name="Reenan R."/>
            <person name="Reily A."/>
            <person name="Remington K.A."/>
            <person name="Rieger T.T."/>
            <person name="Ritchie M.G."/>
            <person name="Robin C."/>
            <person name="Rogers Y.H."/>
            <person name="Rohde C."/>
            <person name="Rozas J."/>
            <person name="Rubenfield M.J."/>
            <person name="Ruiz A."/>
            <person name="Russo S."/>
            <person name="Salzberg S.L."/>
            <person name="Sanchez-Gracia A."/>
            <person name="Saranga D.J."/>
            <person name="Sato H."/>
            <person name="Schaeffer S.W."/>
            <person name="Schatz M.C."/>
            <person name="Schlenke T."/>
            <person name="Schwartz R."/>
            <person name="Segarra C."/>
            <person name="Singh R.S."/>
            <person name="Sirot L."/>
            <person name="Sirota M."/>
            <person name="Sisneros N.B."/>
            <person name="Smith C.D."/>
            <person name="Smith T.F."/>
            <person name="Spieth J."/>
            <person name="Stage D.E."/>
            <person name="Stark A."/>
            <person name="Stephan W."/>
            <person name="Strausberg R.L."/>
            <person name="Strempel S."/>
            <person name="Sturgill D."/>
            <person name="Sutton G."/>
            <person name="Sutton G.G."/>
            <person name="Tao W."/>
            <person name="Teichmann S."/>
            <person name="Tobari Y.N."/>
            <person name="Tomimura Y."/>
            <person name="Tsolas J.M."/>
            <person name="Valente V.L."/>
            <person name="Venter E."/>
            <person name="Venter J.C."/>
            <person name="Vicario S."/>
            <person name="Vieira F.G."/>
            <person name="Vilella A.J."/>
            <person name="Villasante A."/>
            <person name="Walenz B."/>
            <person name="Wang J."/>
            <person name="Wasserman M."/>
            <person name="Watts T."/>
            <person name="Wilson D."/>
            <person name="Wilson R.K."/>
            <person name="Wing R.A."/>
            <person name="Wolfner M.F."/>
            <person name="Wong A."/>
            <person name="Wong G.K."/>
            <person name="Wu C.I."/>
            <person name="Wu G."/>
            <person name="Yamamoto D."/>
            <person name="Yang H.P."/>
            <person name="Yang S.P."/>
            <person name="Yorke J.A."/>
            <person name="Yoshida K."/>
            <person name="Zdobnov E."/>
            <person name="Zhang P."/>
            <person name="Zhang Y."/>
            <person name="Zimin A.V."/>
            <person name="Baldwin J."/>
            <person name="Abdouelleil A."/>
            <person name="Abdulkadir J."/>
            <person name="Abebe A."/>
            <person name="Abera B."/>
            <person name="Abreu J."/>
            <person name="Acer S.C."/>
            <person name="Aftuck L."/>
            <person name="Alexander A."/>
            <person name="An P."/>
            <person name="Anderson E."/>
            <person name="Anderson S."/>
            <person name="Arachi H."/>
            <person name="Azer M."/>
            <person name="Bachantsang P."/>
            <person name="Barry A."/>
            <person name="Bayul T."/>
            <person name="Berlin A."/>
            <person name="Bessette D."/>
            <person name="Bloom T."/>
            <person name="Blye J."/>
            <person name="Boguslavskiy L."/>
            <person name="Bonnet C."/>
            <person name="Boukhgalter B."/>
            <person name="Bourzgui I."/>
            <person name="Brown A."/>
            <person name="Cahill P."/>
            <person name="Channer S."/>
            <person name="Cheshatsang Y."/>
            <person name="Chuda L."/>
            <person name="Citroen M."/>
            <person name="Collymore A."/>
            <person name="Cooke P."/>
            <person name="Costello M."/>
            <person name="D'Aco K."/>
            <person name="Daza R."/>
            <person name="De Haan G."/>
            <person name="DeGray S."/>
            <person name="DeMaso C."/>
            <person name="Dhargay N."/>
            <person name="Dooley K."/>
            <person name="Dooley E."/>
            <person name="Doricent M."/>
            <person name="Dorje P."/>
            <person name="Dorjee K."/>
            <person name="Dupes A."/>
            <person name="Elong R."/>
            <person name="Falk J."/>
            <person name="Farina A."/>
            <person name="Faro S."/>
            <person name="Ferguson D."/>
            <person name="Fisher S."/>
            <person name="Foley C.D."/>
            <person name="Franke A."/>
            <person name="Friedrich D."/>
            <person name="Gadbois L."/>
            <person name="Gearin G."/>
            <person name="Gearin C.R."/>
            <person name="Giannoukos G."/>
            <person name="Goode T."/>
            <person name="Graham J."/>
            <person name="Grandbois E."/>
            <person name="Grewal S."/>
            <person name="Gyaltsen K."/>
            <person name="Hafez N."/>
            <person name="Hagos B."/>
            <person name="Hall J."/>
            <person name="Henson C."/>
            <person name="Hollinger A."/>
            <person name="Honan T."/>
            <person name="Huard M.D."/>
            <person name="Hughes L."/>
            <person name="Hurhula B."/>
            <person name="Husby M.E."/>
            <person name="Kamat A."/>
            <person name="Kanga B."/>
            <person name="Kashin S."/>
            <person name="Khazanovich D."/>
            <person name="Kisner P."/>
            <person name="Lance K."/>
            <person name="Lara M."/>
            <person name="Lee W."/>
            <person name="Lennon N."/>
            <person name="Letendre F."/>
            <person name="LeVine R."/>
            <person name="Lipovsky A."/>
            <person name="Liu X."/>
            <person name="Liu J."/>
            <person name="Liu S."/>
            <person name="Lokyitsang T."/>
            <person name="Lokyitsang Y."/>
            <person name="Lubonja R."/>
            <person name="Lui A."/>
            <person name="MacDonald P."/>
            <person name="Magnisalis V."/>
            <person name="Maru K."/>
            <person name="Matthews C."/>
            <person name="McCusker W."/>
            <person name="McDonough S."/>
            <person name="Mehta T."/>
            <person name="Meldrim J."/>
            <person name="Meneus L."/>
            <person name="Mihai O."/>
            <person name="Mihalev A."/>
            <person name="Mihova T."/>
            <person name="Mittelman R."/>
            <person name="Mlenga V."/>
            <person name="Montmayeur A."/>
            <person name="Mulrain L."/>
            <person name="Navidi A."/>
            <person name="Naylor J."/>
            <person name="Negash T."/>
            <person name="Nguyen T."/>
            <person name="Nguyen N."/>
            <person name="Nicol R."/>
            <person name="Norbu C."/>
            <person name="Norbu N."/>
            <person name="Novod N."/>
            <person name="O'Neill B."/>
            <person name="Osman S."/>
            <person name="Markiewicz E."/>
            <person name="Oyono O.L."/>
            <person name="Patti C."/>
            <person name="Phunkhang P."/>
            <person name="Pierre F."/>
            <person name="Priest M."/>
            <person name="Raghuraman S."/>
            <person name="Rege F."/>
            <person name="Reyes R."/>
            <person name="Rise C."/>
            <person name="Rogov P."/>
            <person name="Ross K."/>
            <person name="Ryan E."/>
            <person name="Settipalli S."/>
            <person name="Shea T."/>
            <person name="Sherpa N."/>
            <person name="Shi L."/>
            <person name="Shih D."/>
            <person name="Sparrow T."/>
            <person name="Spaulding J."/>
            <person name="Stalker J."/>
            <person name="Stange-Thomann N."/>
            <person name="Stavropoulos S."/>
            <person name="Stone C."/>
            <person name="Strader C."/>
            <person name="Tesfaye S."/>
            <person name="Thomson T."/>
            <person name="Thoulutsang Y."/>
            <person name="Thoulutsang D."/>
            <person name="Topham K."/>
            <person name="Topping I."/>
            <person name="Tsamla T."/>
            <person name="Vassiliev H."/>
            <person name="Vo A."/>
            <person name="Wangchuk T."/>
            <person name="Wangdi T."/>
            <person name="Weiand M."/>
            <person name="Wilkinson J."/>
            <person name="Wilson A."/>
            <person name="Yadav S."/>
            <person name="Young G."/>
            <person name="Yu Q."/>
            <person name="Zembek L."/>
            <person name="Zhong D."/>
            <person name="Zimmer A."/>
            <person name="Zwirko Z."/>
            <person name="Jaffe D.B."/>
            <person name="Alvarez P."/>
            <person name="Brockman W."/>
            <person name="Butler J."/>
            <person name="Chin C."/>
            <person name="Gnerre S."/>
            <person name="Grabherr M."/>
            <person name="Kleber M."/>
            <person name="Mauceli E."/>
            <person name="MacCallum I."/>
        </authorList>
    </citation>
    <scope>NUCLEOTIDE SEQUENCE [LARGE SCALE GENOMIC DNA]</scope>
    <source>
        <strain evidence="5">Tucson 15010-1051.87</strain>
    </source>
</reference>
<feature type="region of interest" description="Disordered" evidence="1">
    <location>
        <begin position="436"/>
        <end position="466"/>
    </location>
</feature>
<feature type="compositionally biased region" description="Low complexity" evidence="1">
    <location>
        <begin position="266"/>
        <end position="278"/>
    </location>
</feature>
<dbReference type="EMBL" id="CH940652">
    <property type="protein sequence ID" value="EDW59269.2"/>
    <property type="molecule type" value="Genomic_DNA"/>
</dbReference>
<dbReference type="AlphaFoldDB" id="B4M6J3"/>
<evidence type="ECO:0008006" key="6">
    <source>
        <dbReference type="Google" id="ProtNLM"/>
    </source>
</evidence>
<dbReference type="eggNOG" id="ENOG502SIHJ">
    <property type="taxonomic scope" value="Eukaryota"/>
</dbReference>